<evidence type="ECO:0000313" key="2">
    <source>
        <dbReference type="EMBL" id="KAH0866245.1"/>
    </source>
</evidence>
<name>A0ABQ7YDI2_BRANA</name>
<dbReference type="Proteomes" id="UP000824890">
    <property type="component" value="Unassembled WGS sequence"/>
</dbReference>
<protein>
    <submittedName>
        <fullName evidence="2">Uncharacterized protein</fullName>
    </submittedName>
</protein>
<proteinExistence type="predicted"/>
<feature type="transmembrane region" description="Helical" evidence="1">
    <location>
        <begin position="20"/>
        <end position="41"/>
    </location>
</feature>
<keyword evidence="1" id="KW-1133">Transmembrane helix</keyword>
<comment type="caution">
    <text evidence="2">The sequence shown here is derived from an EMBL/GenBank/DDBJ whole genome shotgun (WGS) entry which is preliminary data.</text>
</comment>
<reference evidence="2 3" key="1">
    <citation type="submission" date="2021-05" db="EMBL/GenBank/DDBJ databases">
        <title>Genome Assembly of Synthetic Allotetraploid Brassica napus Reveals Homoeologous Exchanges between Subgenomes.</title>
        <authorList>
            <person name="Davis J.T."/>
        </authorList>
    </citation>
    <scope>NUCLEOTIDE SEQUENCE [LARGE SCALE GENOMIC DNA]</scope>
    <source>
        <strain evidence="3">cv. Da-Ae</strain>
        <tissue evidence="2">Seedling</tissue>
    </source>
</reference>
<organism evidence="2 3">
    <name type="scientific">Brassica napus</name>
    <name type="common">Rape</name>
    <dbReference type="NCBI Taxonomy" id="3708"/>
    <lineage>
        <taxon>Eukaryota</taxon>
        <taxon>Viridiplantae</taxon>
        <taxon>Streptophyta</taxon>
        <taxon>Embryophyta</taxon>
        <taxon>Tracheophyta</taxon>
        <taxon>Spermatophyta</taxon>
        <taxon>Magnoliopsida</taxon>
        <taxon>eudicotyledons</taxon>
        <taxon>Gunneridae</taxon>
        <taxon>Pentapetalae</taxon>
        <taxon>rosids</taxon>
        <taxon>malvids</taxon>
        <taxon>Brassicales</taxon>
        <taxon>Brassicaceae</taxon>
        <taxon>Brassiceae</taxon>
        <taxon>Brassica</taxon>
    </lineage>
</organism>
<keyword evidence="1" id="KW-0812">Transmembrane</keyword>
<evidence type="ECO:0000256" key="1">
    <source>
        <dbReference type="SAM" id="Phobius"/>
    </source>
</evidence>
<keyword evidence="3" id="KW-1185">Reference proteome</keyword>
<gene>
    <name evidence="2" type="ORF">HID58_083456</name>
</gene>
<keyword evidence="1" id="KW-0472">Membrane</keyword>
<sequence>MSVTKCMCLGRPLSPGSDRAWSIIYFITTFIPNNHVITTFWDALLLRTNGSSSFFCKTNYRIFFLMYHYINTTFLYLHYLLTKQTALWFKSFVDVRKKRGGGIVTDKDKTFILGFK</sequence>
<accession>A0ABQ7YDI2</accession>
<evidence type="ECO:0000313" key="3">
    <source>
        <dbReference type="Proteomes" id="UP000824890"/>
    </source>
</evidence>
<dbReference type="EMBL" id="JAGKQM010000018">
    <property type="protein sequence ID" value="KAH0866245.1"/>
    <property type="molecule type" value="Genomic_DNA"/>
</dbReference>
<feature type="transmembrane region" description="Helical" evidence="1">
    <location>
        <begin position="62"/>
        <end position="81"/>
    </location>
</feature>